<dbReference type="GO" id="GO:0016020">
    <property type="term" value="C:membrane"/>
    <property type="evidence" value="ECO:0007669"/>
    <property type="project" value="UniProtKB-SubCell"/>
</dbReference>
<protein>
    <recommendedName>
        <fullName evidence="6">Phosphate transporter</fullName>
    </recommendedName>
</protein>
<dbReference type="Proteomes" id="UP000503840">
    <property type="component" value="Unassembled WGS sequence"/>
</dbReference>
<gene>
    <name evidence="7" type="ORF">DSM101010T_15920</name>
</gene>
<comment type="similarity">
    <text evidence="6">Belongs to the inorganic phosphate transporter (PiT) (TC 2.A.20) family.</text>
</comment>
<evidence type="ECO:0000256" key="2">
    <source>
        <dbReference type="ARBA" id="ARBA00022448"/>
    </source>
</evidence>
<keyword evidence="6" id="KW-0592">Phosphate transport</keyword>
<dbReference type="AlphaFoldDB" id="A0A7J0BHR5"/>
<evidence type="ECO:0000256" key="3">
    <source>
        <dbReference type="ARBA" id="ARBA00022692"/>
    </source>
</evidence>
<comment type="caution">
    <text evidence="7">The sequence shown here is derived from an EMBL/GenBank/DDBJ whole genome shotgun (WGS) entry which is preliminary data.</text>
</comment>
<dbReference type="PANTHER" id="PTHR11101">
    <property type="entry name" value="PHOSPHATE TRANSPORTER"/>
    <property type="match status" value="1"/>
</dbReference>
<dbReference type="GO" id="GO:0035435">
    <property type="term" value="P:phosphate ion transmembrane transport"/>
    <property type="evidence" value="ECO:0007669"/>
    <property type="project" value="TreeGrafter"/>
</dbReference>
<keyword evidence="3 6" id="KW-0812">Transmembrane</keyword>
<feature type="transmembrane region" description="Helical" evidence="6">
    <location>
        <begin position="313"/>
        <end position="337"/>
    </location>
</feature>
<feature type="transmembrane region" description="Helical" evidence="6">
    <location>
        <begin position="283"/>
        <end position="301"/>
    </location>
</feature>
<feature type="transmembrane region" description="Helical" evidence="6">
    <location>
        <begin position="205"/>
        <end position="229"/>
    </location>
</feature>
<feature type="transmembrane region" description="Helical" evidence="6">
    <location>
        <begin position="125"/>
        <end position="145"/>
    </location>
</feature>
<reference evidence="7 8" key="1">
    <citation type="submission" date="2020-05" db="EMBL/GenBank/DDBJ databases">
        <title>Draft genome sequence of Desulfovibrio sp. strain HN2T.</title>
        <authorList>
            <person name="Ueno A."/>
            <person name="Tamazawa S."/>
            <person name="Tamamura S."/>
            <person name="Murakami T."/>
            <person name="Kiyama T."/>
            <person name="Inomata H."/>
            <person name="Amano Y."/>
            <person name="Miyakawa K."/>
            <person name="Tamaki H."/>
            <person name="Naganuma T."/>
            <person name="Kaneko K."/>
        </authorList>
    </citation>
    <scope>NUCLEOTIDE SEQUENCE [LARGE SCALE GENOMIC DNA]</scope>
    <source>
        <strain evidence="7 8">HN2</strain>
    </source>
</reference>
<evidence type="ECO:0000256" key="6">
    <source>
        <dbReference type="RuleBase" id="RU363058"/>
    </source>
</evidence>
<evidence type="ECO:0000313" key="8">
    <source>
        <dbReference type="Proteomes" id="UP000503840"/>
    </source>
</evidence>
<feature type="transmembrane region" description="Helical" evidence="6">
    <location>
        <begin position="166"/>
        <end position="185"/>
    </location>
</feature>
<dbReference type="EMBL" id="BLVO01000013">
    <property type="protein sequence ID" value="GFM33227.1"/>
    <property type="molecule type" value="Genomic_DNA"/>
</dbReference>
<dbReference type="RefSeq" id="WP_205245205.1">
    <property type="nucleotide sequence ID" value="NZ_BLVO01000013.1"/>
</dbReference>
<organism evidence="7 8">
    <name type="scientific">Desulfovibrio subterraneus</name>
    <dbReference type="NCBI Taxonomy" id="2718620"/>
    <lineage>
        <taxon>Bacteria</taxon>
        <taxon>Pseudomonadati</taxon>
        <taxon>Thermodesulfobacteriota</taxon>
        <taxon>Desulfovibrionia</taxon>
        <taxon>Desulfovibrionales</taxon>
        <taxon>Desulfovibrionaceae</taxon>
        <taxon>Desulfovibrio</taxon>
    </lineage>
</organism>
<dbReference type="GO" id="GO:0005315">
    <property type="term" value="F:phosphate transmembrane transporter activity"/>
    <property type="evidence" value="ECO:0007669"/>
    <property type="project" value="InterPro"/>
</dbReference>
<feature type="transmembrane region" description="Helical" evidence="6">
    <location>
        <begin position="241"/>
        <end position="263"/>
    </location>
</feature>
<keyword evidence="2 6" id="KW-0813">Transport</keyword>
<feature type="transmembrane region" description="Helical" evidence="6">
    <location>
        <begin position="70"/>
        <end position="89"/>
    </location>
</feature>
<evidence type="ECO:0000256" key="1">
    <source>
        <dbReference type="ARBA" id="ARBA00004141"/>
    </source>
</evidence>
<feature type="transmembrane region" description="Helical" evidence="6">
    <location>
        <begin position="36"/>
        <end position="58"/>
    </location>
</feature>
<comment type="subcellular location">
    <subcellularLocation>
        <location evidence="1 6">Membrane</location>
        <topology evidence="1 6">Multi-pass membrane protein</topology>
    </subcellularLocation>
</comment>
<evidence type="ECO:0000313" key="7">
    <source>
        <dbReference type="EMBL" id="GFM33227.1"/>
    </source>
</evidence>
<name>A0A7J0BHR5_9BACT</name>
<evidence type="ECO:0000256" key="4">
    <source>
        <dbReference type="ARBA" id="ARBA00022989"/>
    </source>
</evidence>
<evidence type="ECO:0000256" key="5">
    <source>
        <dbReference type="ARBA" id="ARBA00023136"/>
    </source>
</evidence>
<sequence>MSLFFLSSGMFLGWSLGANDAANVFGTAVGSRMVKFHTAAVCCSLFVLLGAVISGAGASETLGKLGAVNALAGAFVVAFSAALSVYMMIRARYPASTSQAIVGAILGWNFFSDTPTDTIELTKIVMTWVACPTLAAITAIAFYKLAAFVIPSCRISLFKLDKWTRYGLIAVGAFGSYSLGANNIANVVGVFVPVSPFGNVTLFGVIPLSSAQLLFLIGGIAIAVGVFTYSRHTMQTIGGGIFKLSPVMALVAVWAHSVVLFVFSSQSLEAFLRGMGLPTLPLVPVSSSQAIVGAVVGMGLLKGGRGIRWRTVGGIACGWVTTPIIAGIVCFICLSILQNVFQQTVYDDTLAQKQPAIIETVAPETVGTRHELPGAVTVQPSEPRS</sequence>
<keyword evidence="8" id="KW-1185">Reference proteome</keyword>
<dbReference type="PANTHER" id="PTHR11101:SF80">
    <property type="entry name" value="PHOSPHATE TRANSPORTER"/>
    <property type="match status" value="1"/>
</dbReference>
<keyword evidence="5 6" id="KW-0472">Membrane</keyword>
<proteinExistence type="inferred from homology"/>
<dbReference type="Pfam" id="PF01384">
    <property type="entry name" value="PHO4"/>
    <property type="match status" value="1"/>
</dbReference>
<accession>A0A7J0BHR5</accession>
<keyword evidence="4 6" id="KW-1133">Transmembrane helix</keyword>
<dbReference type="InterPro" id="IPR001204">
    <property type="entry name" value="Phos_transporter"/>
</dbReference>